<dbReference type="PROSITE" id="PS00135">
    <property type="entry name" value="TRYPSIN_SER"/>
    <property type="match status" value="1"/>
</dbReference>
<keyword evidence="6 11" id="KW-0720">Serine protease</keyword>
<evidence type="ECO:0000256" key="3">
    <source>
        <dbReference type="ARBA" id="ARBA00022670"/>
    </source>
</evidence>
<evidence type="ECO:0000256" key="4">
    <source>
        <dbReference type="ARBA" id="ARBA00022729"/>
    </source>
</evidence>
<evidence type="ECO:0000313" key="17">
    <source>
        <dbReference type="EMBL" id="CAD7082299.1"/>
    </source>
</evidence>
<feature type="region of interest" description="Disordered" evidence="12">
    <location>
        <begin position="244"/>
        <end position="434"/>
    </location>
</feature>
<comment type="caution">
    <text evidence="10">Lacks conserved residue(s) required for the propagation of feature annotation.</text>
</comment>
<dbReference type="InterPro" id="IPR001190">
    <property type="entry name" value="SRCR"/>
</dbReference>
<dbReference type="InParanoid" id="A0A7R8UKQ4"/>
<evidence type="ECO:0000259" key="16">
    <source>
        <dbReference type="PROSITE" id="PS50940"/>
    </source>
</evidence>
<keyword evidence="4 13" id="KW-0732">Signal</keyword>
<evidence type="ECO:0000256" key="8">
    <source>
        <dbReference type="ARBA" id="ARBA00023180"/>
    </source>
</evidence>
<keyword evidence="7 10" id="KW-1015">Disulfide bond</keyword>
<evidence type="ECO:0000259" key="15">
    <source>
        <dbReference type="PROSITE" id="PS50287"/>
    </source>
</evidence>
<feature type="region of interest" description="Disordered" evidence="12">
    <location>
        <begin position="906"/>
        <end position="929"/>
    </location>
</feature>
<dbReference type="FunCoup" id="A0A7R8UKQ4">
    <property type="interactions" value="2"/>
</dbReference>
<dbReference type="GO" id="GO:0035008">
    <property type="term" value="P:positive regulation of melanization defense response"/>
    <property type="evidence" value="ECO:0007669"/>
    <property type="project" value="UniProtKB-ARBA"/>
</dbReference>
<dbReference type="PROSITE" id="PS00420">
    <property type="entry name" value="SRCR_1"/>
    <property type="match status" value="1"/>
</dbReference>
<evidence type="ECO:0000256" key="7">
    <source>
        <dbReference type="ARBA" id="ARBA00023157"/>
    </source>
</evidence>
<evidence type="ECO:0000256" key="11">
    <source>
        <dbReference type="RuleBase" id="RU363034"/>
    </source>
</evidence>
<dbReference type="InterPro" id="IPR001314">
    <property type="entry name" value="Peptidase_S1A"/>
</dbReference>
<reference evidence="17 18" key="1">
    <citation type="submission" date="2020-11" db="EMBL/GenBank/DDBJ databases">
        <authorList>
            <person name="Wallbank WR R."/>
            <person name="Pardo Diaz C."/>
            <person name="Kozak K."/>
            <person name="Martin S."/>
            <person name="Jiggins C."/>
            <person name="Moest M."/>
            <person name="Warren A I."/>
            <person name="Generalovic N T."/>
            <person name="Byers J.R.P. K."/>
            <person name="Montejo-Kovacevich G."/>
            <person name="Yen C E."/>
        </authorList>
    </citation>
    <scope>NUCLEOTIDE SEQUENCE [LARGE SCALE GENOMIC DNA]</scope>
</reference>
<evidence type="ECO:0000256" key="13">
    <source>
        <dbReference type="SAM" id="SignalP"/>
    </source>
</evidence>
<dbReference type="PROSITE" id="PS50287">
    <property type="entry name" value="SRCR_2"/>
    <property type="match status" value="2"/>
</dbReference>
<dbReference type="InterPro" id="IPR036055">
    <property type="entry name" value="LDL_receptor-like_sf"/>
</dbReference>
<feature type="chain" id="PRO_5031485726" evidence="13">
    <location>
        <begin position="24"/>
        <end position="1550"/>
    </location>
</feature>
<feature type="region of interest" description="Disordered" evidence="12">
    <location>
        <begin position="786"/>
        <end position="836"/>
    </location>
</feature>
<feature type="compositionally biased region" description="Pro residues" evidence="12">
    <location>
        <begin position="662"/>
        <end position="671"/>
    </location>
</feature>
<feature type="region of interest" description="Disordered" evidence="12">
    <location>
        <begin position="752"/>
        <end position="774"/>
    </location>
</feature>
<dbReference type="GO" id="GO:0004252">
    <property type="term" value="F:serine-type endopeptidase activity"/>
    <property type="evidence" value="ECO:0007669"/>
    <property type="project" value="InterPro"/>
</dbReference>
<feature type="compositionally biased region" description="Low complexity" evidence="12">
    <location>
        <begin position="786"/>
        <end position="800"/>
    </location>
</feature>
<dbReference type="InterPro" id="IPR023415">
    <property type="entry name" value="LDLR_class-A_CS"/>
</dbReference>
<feature type="region of interest" description="Disordered" evidence="12">
    <location>
        <begin position="57"/>
        <end position="76"/>
    </location>
</feature>
<dbReference type="InterPro" id="IPR001254">
    <property type="entry name" value="Trypsin_dom"/>
</dbReference>
<evidence type="ECO:0000256" key="6">
    <source>
        <dbReference type="ARBA" id="ARBA00022825"/>
    </source>
</evidence>
<dbReference type="PANTHER" id="PTHR24258">
    <property type="entry name" value="SERINE PROTEASE-RELATED"/>
    <property type="match status" value="1"/>
</dbReference>
<dbReference type="GO" id="GO:0016020">
    <property type="term" value="C:membrane"/>
    <property type="evidence" value="ECO:0007669"/>
    <property type="project" value="InterPro"/>
</dbReference>
<feature type="signal peptide" evidence="13">
    <location>
        <begin position="1"/>
        <end position="23"/>
    </location>
</feature>
<name>A0A7R8UKQ4_HERIL</name>
<dbReference type="PRINTS" id="PR00258">
    <property type="entry name" value="SPERACTRCPTR"/>
</dbReference>
<feature type="compositionally biased region" description="Polar residues" evidence="12">
    <location>
        <begin position="310"/>
        <end position="321"/>
    </location>
</feature>
<feature type="disulfide bond" evidence="10">
    <location>
        <begin position="1056"/>
        <end position="1066"/>
    </location>
</feature>
<dbReference type="PROSITE" id="PS01209">
    <property type="entry name" value="LDLRA_1"/>
    <property type="match status" value="1"/>
</dbReference>
<evidence type="ECO:0000256" key="12">
    <source>
        <dbReference type="SAM" id="MobiDB-lite"/>
    </source>
</evidence>
<dbReference type="Pfam" id="PF00057">
    <property type="entry name" value="Ldl_recept_a"/>
    <property type="match status" value="2"/>
</dbReference>
<dbReference type="SMART" id="SM00020">
    <property type="entry name" value="Tryp_SPc"/>
    <property type="match status" value="1"/>
</dbReference>
<keyword evidence="2" id="KW-0964">Secreted</keyword>
<feature type="compositionally biased region" description="Polar residues" evidence="12">
    <location>
        <begin position="497"/>
        <end position="507"/>
    </location>
</feature>
<dbReference type="SMART" id="SM00494">
    <property type="entry name" value="ChtBD2"/>
    <property type="match status" value="2"/>
</dbReference>
<feature type="region of interest" description="Disordered" evidence="12">
    <location>
        <begin position="875"/>
        <end position="894"/>
    </location>
</feature>
<dbReference type="PROSITE" id="PS50940">
    <property type="entry name" value="CHIT_BIND_II"/>
    <property type="match status" value="2"/>
</dbReference>
<dbReference type="Pfam" id="PF00530">
    <property type="entry name" value="SRCR"/>
    <property type="match status" value="2"/>
</dbReference>
<keyword evidence="5 11" id="KW-0378">Hydrolase</keyword>
<protein>
    <submittedName>
        <fullName evidence="17">Uncharacterized protein</fullName>
    </submittedName>
</protein>
<proteinExistence type="predicted"/>
<dbReference type="SUPFAM" id="SSF57424">
    <property type="entry name" value="LDL receptor-like module"/>
    <property type="match status" value="2"/>
</dbReference>
<feature type="region of interest" description="Disordered" evidence="12">
    <location>
        <begin position="582"/>
        <end position="671"/>
    </location>
</feature>
<evidence type="ECO:0000256" key="1">
    <source>
        <dbReference type="ARBA" id="ARBA00004613"/>
    </source>
</evidence>
<dbReference type="PROSITE" id="PS00134">
    <property type="entry name" value="TRYPSIN_HIS"/>
    <property type="match status" value="1"/>
</dbReference>
<feature type="region of interest" description="Disordered" evidence="12">
    <location>
        <begin position="164"/>
        <end position="193"/>
    </location>
</feature>
<feature type="disulfide bond" evidence="9">
    <location>
        <begin position="956"/>
        <end position="971"/>
    </location>
</feature>
<feature type="domain" description="Chitin-binding type-2" evidence="16">
    <location>
        <begin position="91"/>
        <end position="147"/>
    </location>
</feature>
<dbReference type="InterPro" id="IPR043504">
    <property type="entry name" value="Peptidase_S1_PA_chymotrypsin"/>
</dbReference>
<feature type="compositionally biased region" description="Basic residues" evidence="12">
    <location>
        <begin position="363"/>
        <end position="380"/>
    </location>
</feature>
<comment type="subcellular location">
    <subcellularLocation>
        <location evidence="1">Secreted</location>
    </subcellularLocation>
</comment>
<dbReference type="CDD" id="cd00190">
    <property type="entry name" value="Tryp_SPc"/>
    <property type="match status" value="1"/>
</dbReference>
<dbReference type="OrthoDB" id="6020543at2759"/>
<feature type="compositionally biased region" description="Low complexity" evidence="12">
    <location>
        <begin position="752"/>
        <end position="764"/>
    </location>
</feature>
<evidence type="ECO:0000259" key="14">
    <source>
        <dbReference type="PROSITE" id="PS50240"/>
    </source>
</evidence>
<keyword evidence="18" id="KW-1185">Reference proteome</keyword>
<dbReference type="InterPro" id="IPR036508">
    <property type="entry name" value="Chitin-bd_dom_sf"/>
</dbReference>
<dbReference type="PROSITE" id="PS50068">
    <property type="entry name" value="LDLRA_2"/>
    <property type="match status" value="2"/>
</dbReference>
<dbReference type="PROSITE" id="PS50240">
    <property type="entry name" value="TRYPSIN_DOM"/>
    <property type="match status" value="1"/>
</dbReference>
<dbReference type="Gene3D" id="3.10.250.10">
    <property type="entry name" value="SRCR-like domain"/>
    <property type="match status" value="2"/>
</dbReference>
<dbReference type="InterPro" id="IPR036772">
    <property type="entry name" value="SRCR-like_dom_sf"/>
</dbReference>
<dbReference type="Gene3D" id="2.170.140.10">
    <property type="entry name" value="Chitin binding domain"/>
    <property type="match status" value="2"/>
</dbReference>
<organism evidence="17 18">
    <name type="scientific">Hermetia illucens</name>
    <name type="common">Black soldier fly</name>
    <dbReference type="NCBI Taxonomy" id="343691"/>
    <lineage>
        <taxon>Eukaryota</taxon>
        <taxon>Metazoa</taxon>
        <taxon>Ecdysozoa</taxon>
        <taxon>Arthropoda</taxon>
        <taxon>Hexapoda</taxon>
        <taxon>Insecta</taxon>
        <taxon>Pterygota</taxon>
        <taxon>Neoptera</taxon>
        <taxon>Endopterygota</taxon>
        <taxon>Diptera</taxon>
        <taxon>Brachycera</taxon>
        <taxon>Stratiomyomorpha</taxon>
        <taxon>Stratiomyidae</taxon>
        <taxon>Hermetiinae</taxon>
        <taxon>Hermetia</taxon>
    </lineage>
</organism>
<feature type="compositionally biased region" description="Polar residues" evidence="12">
    <location>
        <begin position="647"/>
        <end position="660"/>
    </location>
</feature>
<feature type="compositionally biased region" description="Polar residues" evidence="12">
    <location>
        <begin position="381"/>
        <end position="399"/>
    </location>
</feature>
<evidence type="ECO:0000256" key="10">
    <source>
        <dbReference type="PROSITE-ProRule" id="PRU00196"/>
    </source>
</evidence>
<dbReference type="SUPFAM" id="SSF56487">
    <property type="entry name" value="SRCR-like"/>
    <property type="match status" value="2"/>
</dbReference>
<dbReference type="GO" id="GO:0008061">
    <property type="term" value="F:chitin binding"/>
    <property type="evidence" value="ECO:0007669"/>
    <property type="project" value="InterPro"/>
</dbReference>
<dbReference type="Pfam" id="PF00089">
    <property type="entry name" value="Trypsin"/>
    <property type="match status" value="1"/>
</dbReference>
<feature type="disulfide bond" evidence="10">
    <location>
        <begin position="1204"/>
        <end position="1214"/>
    </location>
</feature>
<feature type="disulfide bond" evidence="9">
    <location>
        <begin position="944"/>
        <end position="962"/>
    </location>
</feature>
<dbReference type="FunFam" id="2.40.10.10:FF:000015">
    <property type="entry name" value="Atrial natriuretic peptide-converting enzyme"/>
    <property type="match status" value="1"/>
</dbReference>
<dbReference type="GO" id="GO:0160032">
    <property type="term" value="P:Toll receptor ligand protein activation cascade"/>
    <property type="evidence" value="ECO:0007669"/>
    <property type="project" value="UniProtKB-ARBA"/>
</dbReference>
<feature type="domain" description="Peptidase S1" evidence="14">
    <location>
        <begin position="1303"/>
        <end position="1542"/>
    </location>
</feature>
<dbReference type="SMART" id="SM00202">
    <property type="entry name" value="SR"/>
    <property type="match status" value="2"/>
</dbReference>
<feature type="compositionally biased region" description="Polar residues" evidence="12">
    <location>
        <begin position="406"/>
        <end position="434"/>
    </location>
</feature>
<sequence>MISTKIIFVSCWSLLLVFSSVYAIYDPNDGVKTKTFRRGQGPSEPIVMHHQYSQVSSNRPQESGYSQSQFDARQGRTSYTNEAENYVAQYGSECPPNATGQYPYILNCRQFLNCWKGRGYIQSCAPGTVFNPDTRECDNPEKVICLNYRSESNPNNHFARLQQVQTKSYSDSPSPTSSHPPRNIGDDVQCAPGSSGVQPHPFDCAKFLNCANGITYIQVCGPGTVFNSVSLVCDFPYNVDCSSRSGGSTGSQGADSTNDYGQQHHTQGHYGGGFHNHRHHSWPSSSQGTTSSTDNINGRDSTFAGLSPGYGSSATTPSTSKHQYDQSGSGSSSFSHDQIAQASQSRNYDQESSRTYHQTQNYPHRHHYHHHRPGGYRRHFQSQSGQQGLEYSTTSQGNRNPKLDWDQSTNVDEQENQQAWQRPSLNASPSNPSFTIDQAKVHEMTPPGSSGIFGNNKTTIYYAQPVGTFDISDTDDLQQKEVPSPFLEPPKRPSKPSRGQQDSASGRTTIYYAQPMGTYDLNNFNMTNGHSSGTPVWKPMRPSTVNKTIVYATPVGDFHHDQNFDSEIDEGQKSVPLNEHFSSQSHVPLGFPSPPSTHQNNSWSSSTGGQFIPSSYHQHSVVQSTNDRAVYDESNLYGGLQPPHAPTQPSKPTHLYSTPPNRLEPPSPEMVPPTVPLVPVPFGDLLPPMLDPQTTNLPIRPPHNPVLNPPPEPTKPLITNHTRQDRVYQMYPPISSDVNPRVNITSSTLYSPSYSSVTHTKSSSGNKDTKLVDEEEAYRKVIPIYTRPTSQTTGSTRSSTNLPPAYNHQYYNPPQAQITDSGHLKPLGHGNQEGEPKELPISEALKMLLRPYFNRSGTVTDDVADNMNEHIMKLSSASSPKEMPKQPTRKLQTDSEAEIIFSGESETPDKREGHIDTRINNRDDSAGGTYPELDADKPACQFDCKNGKCISEYQVCDGVNNCGNRLDEKQCDHIGYEVRLSSDEGKANMGRVEVKANGKWGYVCDDKFGMRAADVLCKELGFSLGASEVRGNSYYPAHKEMYDELGVRYLMDEVDCLGNETSIRECNFKGWGVHDCSPEEVVGVVCKIPVMTCPANYWLCKTSQECVAIGFLCDSVPDCQDGSDESDDICNEAIQYRLENGPNEMEGRVEVKYRDSWGTICDDDFGNKEAQVVCRTLGFLGEATVLKNTYGSGIGPIWLDQVSCIGNESSLEQCAHWAWGEHNCDHKEDVSVRCSDRPANPNAEPTTTTTAYPEQEQVPEDDIDLYLYKVQRSSKALNQNKRCGQINEHALDEFNTNDEFARVVNGTKAVRGHHPWQASLRAKGRNGMSTHWCGAILITQMHVLTAAHCLIGYQKEGLFVRMGDHYSKIAEPSEIDSFIQNWYVHEEFRKGHHMNNDIGLIVLKSPVIFNDYIQPICLPSKESKYEEGMKCTISGWGSIKSGISTPSNNLKAAHVPIISQDVCKEPYVYGNAITDGMFCAGYLDEGVDACDGDSGGPLACTTPDGETLFGIISWGQHCGQANKPGVYVKVAHYLDWIMDKITFSLKSKKN</sequence>
<dbReference type="InterPro" id="IPR009003">
    <property type="entry name" value="Peptidase_S1_PA"/>
</dbReference>
<feature type="compositionally biased region" description="Polar residues" evidence="12">
    <location>
        <begin position="596"/>
        <end position="627"/>
    </location>
</feature>
<dbReference type="SUPFAM" id="SSF50494">
    <property type="entry name" value="Trypsin-like serine proteases"/>
    <property type="match status" value="1"/>
</dbReference>
<evidence type="ECO:0000256" key="9">
    <source>
        <dbReference type="PROSITE-ProRule" id="PRU00124"/>
    </source>
</evidence>
<feature type="compositionally biased region" description="Polar residues" evidence="12">
    <location>
        <begin position="336"/>
        <end position="347"/>
    </location>
</feature>
<feature type="region of interest" description="Disordered" evidence="12">
    <location>
        <begin position="480"/>
        <end position="507"/>
    </location>
</feature>
<dbReference type="EMBL" id="LR899010">
    <property type="protein sequence ID" value="CAD7082299.1"/>
    <property type="molecule type" value="Genomic_DNA"/>
</dbReference>
<dbReference type="FunFam" id="3.10.250.10:FF:000026">
    <property type="entry name" value="Tequila, isoform D"/>
    <property type="match status" value="1"/>
</dbReference>
<dbReference type="InterPro" id="IPR018114">
    <property type="entry name" value="TRYPSIN_HIS"/>
</dbReference>
<feature type="compositionally biased region" description="Low complexity" evidence="12">
    <location>
        <begin position="168"/>
        <end position="181"/>
    </location>
</feature>
<feature type="domain" description="SRCR" evidence="15">
    <location>
        <begin position="978"/>
        <end position="1087"/>
    </location>
</feature>
<dbReference type="GO" id="GO:0006508">
    <property type="term" value="P:proteolysis"/>
    <property type="evidence" value="ECO:0007669"/>
    <property type="project" value="UniProtKB-KW"/>
</dbReference>
<dbReference type="InterPro" id="IPR033116">
    <property type="entry name" value="TRYPSIN_SER"/>
</dbReference>
<keyword evidence="8" id="KW-0325">Glycoprotein</keyword>
<dbReference type="GO" id="GO:0005576">
    <property type="term" value="C:extracellular region"/>
    <property type="evidence" value="ECO:0007669"/>
    <property type="project" value="UniProtKB-SubCell"/>
</dbReference>
<dbReference type="SUPFAM" id="SSF57625">
    <property type="entry name" value="Invertebrate chitin-binding proteins"/>
    <property type="match status" value="2"/>
</dbReference>
<dbReference type="Gene3D" id="2.40.10.10">
    <property type="entry name" value="Trypsin-like serine proteases"/>
    <property type="match status" value="1"/>
</dbReference>
<evidence type="ECO:0000256" key="2">
    <source>
        <dbReference type="ARBA" id="ARBA00022525"/>
    </source>
</evidence>
<dbReference type="Proteomes" id="UP000594454">
    <property type="component" value="Chromosome 2"/>
</dbReference>
<feature type="compositionally biased region" description="Low complexity" evidence="12">
    <location>
        <begin position="282"/>
        <end position="293"/>
    </location>
</feature>
<dbReference type="CDD" id="cd00112">
    <property type="entry name" value="LDLa"/>
    <property type="match status" value="2"/>
</dbReference>
<dbReference type="FunFam" id="3.10.250.10:FF:000001">
    <property type="entry name" value="Lysyl oxidase 4 isoform X1"/>
    <property type="match status" value="1"/>
</dbReference>
<dbReference type="GO" id="GO:0050832">
    <property type="term" value="P:defense response to fungus"/>
    <property type="evidence" value="ECO:0007669"/>
    <property type="project" value="UniProtKB-ARBA"/>
</dbReference>
<dbReference type="InterPro" id="IPR002172">
    <property type="entry name" value="LDrepeatLR_classA_rpt"/>
</dbReference>
<dbReference type="InterPro" id="IPR002557">
    <property type="entry name" value="Chitin-bd_dom"/>
</dbReference>
<feature type="compositionally biased region" description="Polar residues" evidence="12">
    <location>
        <begin position="809"/>
        <end position="820"/>
    </location>
</feature>
<feature type="domain" description="Chitin-binding type-2" evidence="16">
    <location>
        <begin position="187"/>
        <end position="243"/>
    </location>
</feature>
<dbReference type="SMART" id="SM00192">
    <property type="entry name" value="LDLa"/>
    <property type="match status" value="2"/>
</dbReference>
<feature type="compositionally biased region" description="Basic and acidic residues" evidence="12">
    <location>
        <begin position="907"/>
        <end position="925"/>
    </location>
</feature>
<dbReference type="Gene3D" id="4.10.400.10">
    <property type="entry name" value="Low-density Lipoprotein Receptor"/>
    <property type="match status" value="2"/>
</dbReference>
<dbReference type="PRINTS" id="PR00722">
    <property type="entry name" value="CHYMOTRYPSIN"/>
</dbReference>
<evidence type="ECO:0000313" key="18">
    <source>
        <dbReference type="Proteomes" id="UP000594454"/>
    </source>
</evidence>
<feature type="domain" description="SRCR" evidence="15">
    <location>
        <begin position="1136"/>
        <end position="1235"/>
    </location>
</feature>
<dbReference type="Pfam" id="PF01607">
    <property type="entry name" value="CBM_14"/>
    <property type="match status" value="2"/>
</dbReference>
<gene>
    <name evidence="17" type="ORF">HERILL_LOCUS5345</name>
</gene>
<evidence type="ECO:0000256" key="5">
    <source>
        <dbReference type="ARBA" id="ARBA00022801"/>
    </source>
</evidence>
<dbReference type="PANTHER" id="PTHR24258:SF128">
    <property type="entry name" value="TEQUILA, ISOFORM G"/>
    <property type="match status" value="1"/>
</dbReference>
<accession>A0A7R8UKQ4</accession>
<keyword evidence="3 11" id="KW-0645">Protease</keyword>